<evidence type="ECO:0000256" key="1">
    <source>
        <dbReference type="SAM" id="MobiDB-lite"/>
    </source>
</evidence>
<name>A0AAV6U091_9ARAC</name>
<gene>
    <name evidence="2" type="ORF">JTE90_012448</name>
</gene>
<dbReference type="Proteomes" id="UP000827092">
    <property type="component" value="Unassembled WGS sequence"/>
</dbReference>
<feature type="region of interest" description="Disordered" evidence="1">
    <location>
        <begin position="151"/>
        <end position="184"/>
    </location>
</feature>
<keyword evidence="3" id="KW-1185">Reference proteome</keyword>
<dbReference type="EMBL" id="JAFNEN010000763">
    <property type="protein sequence ID" value="KAG8177670.1"/>
    <property type="molecule type" value="Genomic_DNA"/>
</dbReference>
<organism evidence="2 3">
    <name type="scientific">Oedothorax gibbosus</name>
    <dbReference type="NCBI Taxonomy" id="931172"/>
    <lineage>
        <taxon>Eukaryota</taxon>
        <taxon>Metazoa</taxon>
        <taxon>Ecdysozoa</taxon>
        <taxon>Arthropoda</taxon>
        <taxon>Chelicerata</taxon>
        <taxon>Arachnida</taxon>
        <taxon>Araneae</taxon>
        <taxon>Araneomorphae</taxon>
        <taxon>Entelegynae</taxon>
        <taxon>Araneoidea</taxon>
        <taxon>Linyphiidae</taxon>
        <taxon>Erigoninae</taxon>
        <taxon>Oedothorax</taxon>
    </lineage>
</organism>
<evidence type="ECO:0000313" key="3">
    <source>
        <dbReference type="Proteomes" id="UP000827092"/>
    </source>
</evidence>
<comment type="caution">
    <text evidence="2">The sequence shown here is derived from an EMBL/GenBank/DDBJ whole genome shotgun (WGS) entry which is preliminary data.</text>
</comment>
<reference evidence="2 3" key="1">
    <citation type="journal article" date="2022" name="Nat. Ecol. Evol.">
        <title>A masculinizing supergene underlies an exaggerated male reproductive morph in a spider.</title>
        <authorList>
            <person name="Hendrickx F."/>
            <person name="De Corte Z."/>
            <person name="Sonet G."/>
            <person name="Van Belleghem S.M."/>
            <person name="Kostlbacher S."/>
            <person name="Vangestel C."/>
        </authorList>
    </citation>
    <scope>NUCLEOTIDE SEQUENCE [LARGE SCALE GENOMIC DNA]</scope>
    <source>
        <strain evidence="2">W744_W776</strain>
    </source>
</reference>
<protein>
    <submittedName>
        <fullName evidence="2">Uncharacterized protein</fullName>
    </submittedName>
</protein>
<accession>A0AAV6U091</accession>
<evidence type="ECO:0000313" key="2">
    <source>
        <dbReference type="EMBL" id="KAG8177670.1"/>
    </source>
</evidence>
<dbReference type="AlphaFoldDB" id="A0AAV6U091"/>
<proteinExistence type="predicted"/>
<sequence length="230" mass="27064">METLQDPFRSLLDDLTQDFLKLKTFCLQQEEYSRKIDAAENKRWRQILDRITGKDTLVGSAKPEPYRETLSDSISRKLGLLSTHYYDLWRRYERAQRRIAEQRVKCQHQRQLGNKGKEKTSQPIPIEISAEIDKHLGLKFLQSELDGVPIQRKKKSEPLRDGNRLNRCQHKNSPQSQEKSLEEVEAEEADGKMVIIALLKEIEERDNLIGMLKFQLQVKEKELFYHSQVE</sequence>